<sequence>MHQSCTNSKPPLIQSLYFAIKLLSCNKTSVRDVKFVDSPQAHLLAFGCEGVCVNNVSIRSPGDSPNTDGIHLQSARHVGKGYARGITFKQLRFTNVENPIIIDQNYCDVAGQCEILKTGVHISNVSYEEAYGTSSTVLAISLNCSQAVPCTDIMFNSVILGPDKSGAQVIANCANVQGSVKGRAFLKAWNNSCGANTGVPIMIHGNSSTIFFASPQNGVIERNESWRIRAYARKVDIAAMKSVTEFLVKSLATHSEAPNCTKNYNVTAIVFSAAGYSYNHFHSFGDSLPPISFKEKFGSLLLIQTLIGHQSIKKYYESSLDMRSLTWTVMTGSTAFQA</sequence>
<dbReference type="EMBL" id="JBBNAF010000005">
    <property type="protein sequence ID" value="KAK9141700.1"/>
    <property type="molecule type" value="Genomic_DNA"/>
</dbReference>
<dbReference type="PANTHER" id="PTHR31375">
    <property type="match status" value="1"/>
</dbReference>
<evidence type="ECO:0000256" key="7">
    <source>
        <dbReference type="ARBA" id="ARBA00023316"/>
    </source>
</evidence>
<dbReference type="GO" id="GO:0005975">
    <property type="term" value="P:carbohydrate metabolic process"/>
    <property type="evidence" value="ECO:0007669"/>
    <property type="project" value="InterPro"/>
</dbReference>
<dbReference type="InterPro" id="IPR012334">
    <property type="entry name" value="Pectin_lyas_fold"/>
</dbReference>
<keyword evidence="6 8" id="KW-0326">Glycosidase</keyword>
<protein>
    <submittedName>
        <fullName evidence="9">Uncharacterized protein</fullName>
    </submittedName>
</protein>
<evidence type="ECO:0000256" key="2">
    <source>
        <dbReference type="ARBA" id="ARBA00008834"/>
    </source>
</evidence>
<keyword evidence="5 8" id="KW-0378">Hydrolase</keyword>
<dbReference type="InterPro" id="IPR011050">
    <property type="entry name" value="Pectin_lyase_fold/virulence"/>
</dbReference>
<dbReference type="Pfam" id="PF00295">
    <property type="entry name" value="Glyco_hydro_28"/>
    <property type="match status" value="2"/>
</dbReference>
<dbReference type="GO" id="GO:0004650">
    <property type="term" value="F:polygalacturonase activity"/>
    <property type="evidence" value="ECO:0007669"/>
    <property type="project" value="InterPro"/>
</dbReference>
<evidence type="ECO:0000256" key="4">
    <source>
        <dbReference type="ARBA" id="ARBA00022525"/>
    </source>
</evidence>
<comment type="caution">
    <text evidence="9">The sequence shown here is derived from an EMBL/GenBank/DDBJ whole genome shotgun (WGS) entry which is preliminary data.</text>
</comment>
<evidence type="ECO:0000256" key="1">
    <source>
        <dbReference type="ARBA" id="ARBA00004191"/>
    </source>
</evidence>
<dbReference type="InterPro" id="IPR000743">
    <property type="entry name" value="Glyco_hydro_28"/>
</dbReference>
<evidence type="ECO:0000256" key="3">
    <source>
        <dbReference type="ARBA" id="ARBA00022512"/>
    </source>
</evidence>
<accession>A0AAP0PHW3</accession>
<evidence type="ECO:0000256" key="8">
    <source>
        <dbReference type="RuleBase" id="RU361169"/>
    </source>
</evidence>
<dbReference type="GO" id="GO:0071555">
    <property type="term" value="P:cell wall organization"/>
    <property type="evidence" value="ECO:0007669"/>
    <property type="project" value="UniProtKB-KW"/>
</dbReference>
<organism evidence="9 10">
    <name type="scientific">Stephania yunnanensis</name>
    <dbReference type="NCBI Taxonomy" id="152371"/>
    <lineage>
        <taxon>Eukaryota</taxon>
        <taxon>Viridiplantae</taxon>
        <taxon>Streptophyta</taxon>
        <taxon>Embryophyta</taxon>
        <taxon>Tracheophyta</taxon>
        <taxon>Spermatophyta</taxon>
        <taxon>Magnoliopsida</taxon>
        <taxon>Ranunculales</taxon>
        <taxon>Menispermaceae</taxon>
        <taxon>Menispermoideae</taxon>
        <taxon>Cissampelideae</taxon>
        <taxon>Stephania</taxon>
    </lineage>
</organism>
<evidence type="ECO:0000256" key="5">
    <source>
        <dbReference type="ARBA" id="ARBA00022801"/>
    </source>
</evidence>
<proteinExistence type="inferred from homology"/>
<evidence type="ECO:0000313" key="9">
    <source>
        <dbReference type="EMBL" id="KAK9141700.1"/>
    </source>
</evidence>
<name>A0AAP0PHW3_9MAGN</name>
<gene>
    <name evidence="9" type="ORF">Syun_011100</name>
</gene>
<evidence type="ECO:0000256" key="6">
    <source>
        <dbReference type="ARBA" id="ARBA00023295"/>
    </source>
</evidence>
<keyword evidence="10" id="KW-1185">Reference proteome</keyword>
<evidence type="ECO:0000313" key="10">
    <source>
        <dbReference type="Proteomes" id="UP001420932"/>
    </source>
</evidence>
<dbReference type="Gene3D" id="2.160.20.10">
    <property type="entry name" value="Single-stranded right-handed beta-helix, Pectin lyase-like"/>
    <property type="match status" value="2"/>
</dbReference>
<dbReference type="SUPFAM" id="SSF51126">
    <property type="entry name" value="Pectin lyase-like"/>
    <property type="match status" value="1"/>
</dbReference>
<keyword evidence="4" id="KW-0964">Secreted</keyword>
<dbReference type="AlphaFoldDB" id="A0AAP0PHW3"/>
<reference evidence="9 10" key="1">
    <citation type="submission" date="2024-01" db="EMBL/GenBank/DDBJ databases">
        <title>Genome assemblies of Stephania.</title>
        <authorList>
            <person name="Yang L."/>
        </authorList>
    </citation>
    <scope>NUCLEOTIDE SEQUENCE [LARGE SCALE GENOMIC DNA]</scope>
    <source>
        <strain evidence="9">YNDBR</strain>
        <tissue evidence="9">Leaf</tissue>
    </source>
</reference>
<comment type="subcellular location">
    <subcellularLocation>
        <location evidence="1">Secreted</location>
        <location evidence="1">Cell wall</location>
    </subcellularLocation>
</comment>
<dbReference type="Proteomes" id="UP001420932">
    <property type="component" value="Unassembled WGS sequence"/>
</dbReference>
<comment type="similarity">
    <text evidence="2 8">Belongs to the glycosyl hydrolase 28 family.</text>
</comment>
<keyword evidence="3" id="KW-0134">Cell wall</keyword>
<keyword evidence="7" id="KW-0961">Cell wall biogenesis/degradation</keyword>